<evidence type="ECO:0000256" key="5">
    <source>
        <dbReference type="ARBA" id="ARBA00022989"/>
    </source>
</evidence>
<dbReference type="AlphaFoldDB" id="A0A7W4YIF3"/>
<evidence type="ECO:0000256" key="7">
    <source>
        <dbReference type="SAM" id="Phobius"/>
    </source>
</evidence>
<keyword evidence="3" id="KW-1003">Cell membrane</keyword>
<proteinExistence type="inferred from homology"/>
<feature type="transmembrane region" description="Helical" evidence="7">
    <location>
        <begin position="21"/>
        <end position="40"/>
    </location>
</feature>
<comment type="subcellular location">
    <subcellularLocation>
        <location evidence="1">Cell membrane</location>
        <topology evidence="1">Multi-pass membrane protein</topology>
    </subcellularLocation>
</comment>
<gene>
    <name evidence="9" type="ORF">FHX33_001084</name>
</gene>
<accession>A0A7W4YIF3</accession>
<sequence length="224" mass="24287">MNDALTWILDLVQSVDPVLRTLLAGVGIMLETSILVGLIVPGDTIVLVASTAVEGPVEYFAMVIAVVIGALCGESIGFALGRWFGPRIRASKLGRKLGQDNFDKAEAYLARRGGIAVFLSRFLPVLHSLIPLTVGMSLMRYRTFMAWTAPACVLWAFSYVSVGALAAGSYRELSRELHWAGYIFVAIIAVFVLLVFLVKKILQKREAAHMGAAARSPEPPHDGE</sequence>
<evidence type="ECO:0000256" key="6">
    <source>
        <dbReference type="ARBA" id="ARBA00023136"/>
    </source>
</evidence>
<comment type="caution">
    <text evidence="9">The sequence shown here is derived from an EMBL/GenBank/DDBJ whole genome shotgun (WGS) entry which is preliminary data.</text>
</comment>
<evidence type="ECO:0000313" key="10">
    <source>
        <dbReference type="Proteomes" id="UP000538196"/>
    </source>
</evidence>
<evidence type="ECO:0000256" key="3">
    <source>
        <dbReference type="ARBA" id="ARBA00022475"/>
    </source>
</evidence>
<dbReference type="InterPro" id="IPR032816">
    <property type="entry name" value="VTT_dom"/>
</dbReference>
<dbReference type="PANTHER" id="PTHR42709">
    <property type="entry name" value="ALKALINE PHOSPHATASE LIKE PROTEIN"/>
    <property type="match status" value="1"/>
</dbReference>
<organism evidence="9 10">
    <name type="scientific">Leifsonia aquatica</name>
    <name type="common">Corynebacterium aquaticum</name>
    <dbReference type="NCBI Taxonomy" id="144185"/>
    <lineage>
        <taxon>Bacteria</taxon>
        <taxon>Bacillati</taxon>
        <taxon>Actinomycetota</taxon>
        <taxon>Actinomycetes</taxon>
        <taxon>Micrococcales</taxon>
        <taxon>Microbacteriaceae</taxon>
        <taxon>Leifsonia</taxon>
    </lineage>
</organism>
<evidence type="ECO:0000259" key="8">
    <source>
        <dbReference type="Pfam" id="PF09335"/>
    </source>
</evidence>
<comment type="similarity">
    <text evidence="2">Belongs to the DedA family.</text>
</comment>
<dbReference type="GO" id="GO:0005886">
    <property type="term" value="C:plasma membrane"/>
    <property type="evidence" value="ECO:0007669"/>
    <property type="project" value="UniProtKB-SubCell"/>
</dbReference>
<evidence type="ECO:0000313" key="9">
    <source>
        <dbReference type="EMBL" id="MBB2966352.1"/>
    </source>
</evidence>
<evidence type="ECO:0000256" key="2">
    <source>
        <dbReference type="ARBA" id="ARBA00010792"/>
    </source>
</evidence>
<feature type="domain" description="VTT" evidence="8">
    <location>
        <begin position="40"/>
        <end position="164"/>
    </location>
</feature>
<keyword evidence="6 7" id="KW-0472">Membrane</keyword>
<evidence type="ECO:0000256" key="1">
    <source>
        <dbReference type="ARBA" id="ARBA00004651"/>
    </source>
</evidence>
<evidence type="ECO:0000256" key="4">
    <source>
        <dbReference type="ARBA" id="ARBA00022692"/>
    </source>
</evidence>
<dbReference type="RefSeq" id="WP_021762837.1">
    <property type="nucleotide sequence ID" value="NZ_JACHVP010000001.1"/>
</dbReference>
<feature type="transmembrane region" description="Helical" evidence="7">
    <location>
        <begin position="179"/>
        <end position="198"/>
    </location>
</feature>
<name>A0A7W4YIF3_LEIAQ</name>
<feature type="transmembrane region" description="Helical" evidence="7">
    <location>
        <begin position="60"/>
        <end position="85"/>
    </location>
</feature>
<dbReference type="PANTHER" id="PTHR42709:SF6">
    <property type="entry name" value="UNDECAPRENYL PHOSPHATE TRANSPORTER A"/>
    <property type="match status" value="1"/>
</dbReference>
<dbReference type="EMBL" id="JACHVP010000001">
    <property type="protein sequence ID" value="MBB2966352.1"/>
    <property type="molecule type" value="Genomic_DNA"/>
</dbReference>
<reference evidence="9 10" key="1">
    <citation type="submission" date="2020-08" db="EMBL/GenBank/DDBJ databases">
        <title>Sequencing the genomes of 1000 actinobacteria strains.</title>
        <authorList>
            <person name="Klenk H.-P."/>
        </authorList>
    </citation>
    <scope>NUCLEOTIDE SEQUENCE [LARGE SCALE GENOMIC DNA]</scope>
    <source>
        <strain evidence="9 10">DSM 20146</strain>
    </source>
</reference>
<protein>
    <submittedName>
        <fullName evidence="9">Membrane protein DedA with SNARE-associated domain</fullName>
    </submittedName>
</protein>
<dbReference type="InterPro" id="IPR051311">
    <property type="entry name" value="DedA_domain"/>
</dbReference>
<keyword evidence="4 7" id="KW-0812">Transmembrane</keyword>
<dbReference type="Pfam" id="PF09335">
    <property type="entry name" value="VTT_dom"/>
    <property type="match status" value="1"/>
</dbReference>
<keyword evidence="5 7" id="KW-1133">Transmembrane helix</keyword>
<feature type="transmembrane region" description="Helical" evidence="7">
    <location>
        <begin position="144"/>
        <end position="167"/>
    </location>
</feature>
<dbReference type="Proteomes" id="UP000538196">
    <property type="component" value="Unassembled WGS sequence"/>
</dbReference>
<keyword evidence="10" id="KW-1185">Reference proteome</keyword>